<dbReference type="PANTHER" id="PTHR13789:SF309">
    <property type="entry name" value="PUTATIVE (AFU_ORTHOLOGUE AFUA_6G14510)-RELATED"/>
    <property type="match status" value="1"/>
</dbReference>
<accession>A0ABY2K2Q0</accession>
<evidence type="ECO:0000313" key="4">
    <source>
        <dbReference type="EMBL" id="TFH98670.1"/>
    </source>
</evidence>
<dbReference type="PANTHER" id="PTHR13789">
    <property type="entry name" value="MONOOXYGENASE"/>
    <property type="match status" value="1"/>
</dbReference>
<keyword evidence="2" id="KW-0503">Monooxygenase</keyword>
<organism evidence="4 5">
    <name type="scientific">Micrococcus lylae</name>
    <dbReference type="NCBI Taxonomy" id="1273"/>
    <lineage>
        <taxon>Bacteria</taxon>
        <taxon>Bacillati</taxon>
        <taxon>Actinomycetota</taxon>
        <taxon>Actinomycetes</taxon>
        <taxon>Micrococcales</taxon>
        <taxon>Micrococcaceae</taxon>
        <taxon>Micrococcus</taxon>
    </lineage>
</organism>
<protein>
    <submittedName>
        <fullName evidence="4">FAD-binding protein</fullName>
    </submittedName>
</protein>
<name>A0ABY2K2Q0_9MICC</name>
<sequence>MRIAVVGAGIGGLALAAGLQARGADVVVLESSPTLRSGGTAITMAPNALRALESLGYADALAQHPYTVSSDVAAQRSPDGRTLTLLPSEIVSRVRVMPREELHLMLASQVTAGRIRLGCRVDSVSTAGTVRFTDGNGAARTWAFDLVVGADGSRSAVRRAWPNDPGLQDAGYSAWRAITREPVDLTGPDGLAAAGETWGDGTRFGFAPLADGRAYWFAVQTNSVVHRHDDERHLPSTQLLSRLADRFAHWHAPIPQLISATDPEDMHFTRATELAADLPTFSQGRLVLIGDAAHAMTPNLGQGGAQALEDAATLAICLDHLLTDPPGLVNSDRLRRALDRYDTLRQPRIREMARLARTLGTVAHLRMPGAAALRNLTLRMLPDSRVEEPLHRIMDWRPPPPTGR</sequence>
<dbReference type="PRINTS" id="PR00420">
    <property type="entry name" value="RNGMNOXGNASE"/>
</dbReference>
<keyword evidence="5" id="KW-1185">Reference proteome</keyword>
<comment type="caution">
    <text evidence="4">The sequence shown here is derived from an EMBL/GenBank/DDBJ whole genome shotgun (WGS) entry which is preliminary data.</text>
</comment>
<reference evidence="4 5" key="1">
    <citation type="submission" date="2019-03" db="EMBL/GenBank/DDBJ databases">
        <title>Reclassification of Micrococcus aloeverae and Micrococcus yunnanensis as later heterotypic synonyms of Micrococcus luteus.</title>
        <authorList>
            <person name="Huang C.-H."/>
        </authorList>
    </citation>
    <scope>NUCLEOTIDE SEQUENCE [LARGE SCALE GENOMIC DNA]</scope>
    <source>
        <strain evidence="4 5">BCRC 12151</strain>
    </source>
</reference>
<evidence type="ECO:0000256" key="2">
    <source>
        <dbReference type="ARBA" id="ARBA00023033"/>
    </source>
</evidence>
<feature type="domain" description="FAD-binding" evidence="3">
    <location>
        <begin position="3"/>
        <end position="354"/>
    </location>
</feature>
<dbReference type="Proteomes" id="UP000297477">
    <property type="component" value="Unassembled WGS sequence"/>
</dbReference>
<dbReference type="InterPro" id="IPR050493">
    <property type="entry name" value="FAD-dep_Monooxygenase_BioMet"/>
</dbReference>
<dbReference type="Pfam" id="PF01494">
    <property type="entry name" value="FAD_binding_3"/>
    <property type="match status" value="1"/>
</dbReference>
<dbReference type="Gene3D" id="3.50.50.60">
    <property type="entry name" value="FAD/NAD(P)-binding domain"/>
    <property type="match status" value="1"/>
</dbReference>
<dbReference type="InterPro" id="IPR002938">
    <property type="entry name" value="FAD-bd"/>
</dbReference>
<dbReference type="EMBL" id="SPKT01000014">
    <property type="protein sequence ID" value="TFH98670.1"/>
    <property type="molecule type" value="Genomic_DNA"/>
</dbReference>
<evidence type="ECO:0000256" key="1">
    <source>
        <dbReference type="ARBA" id="ARBA00023002"/>
    </source>
</evidence>
<dbReference type="InterPro" id="IPR036188">
    <property type="entry name" value="FAD/NAD-bd_sf"/>
</dbReference>
<dbReference type="RefSeq" id="WP_070639501.1">
    <property type="nucleotide sequence ID" value="NZ_JALXRH010000004.1"/>
</dbReference>
<evidence type="ECO:0000259" key="3">
    <source>
        <dbReference type="Pfam" id="PF01494"/>
    </source>
</evidence>
<proteinExistence type="predicted"/>
<dbReference type="SUPFAM" id="SSF51905">
    <property type="entry name" value="FAD/NAD(P)-binding domain"/>
    <property type="match status" value="1"/>
</dbReference>
<evidence type="ECO:0000313" key="5">
    <source>
        <dbReference type="Proteomes" id="UP000297477"/>
    </source>
</evidence>
<gene>
    <name evidence="4" type="ORF">E4A49_07705</name>
</gene>
<keyword evidence="1" id="KW-0560">Oxidoreductase</keyword>